<organism evidence="1 2">
    <name type="scientific">Parascaris equorum</name>
    <name type="common">Equine roundworm</name>
    <dbReference type="NCBI Taxonomy" id="6256"/>
    <lineage>
        <taxon>Eukaryota</taxon>
        <taxon>Metazoa</taxon>
        <taxon>Ecdysozoa</taxon>
        <taxon>Nematoda</taxon>
        <taxon>Chromadorea</taxon>
        <taxon>Rhabditida</taxon>
        <taxon>Spirurina</taxon>
        <taxon>Ascaridomorpha</taxon>
        <taxon>Ascaridoidea</taxon>
        <taxon>Ascarididae</taxon>
        <taxon>Parascaris</taxon>
    </lineage>
</organism>
<dbReference type="Proteomes" id="UP000887564">
    <property type="component" value="Unplaced"/>
</dbReference>
<reference evidence="2" key="1">
    <citation type="submission" date="2022-11" db="UniProtKB">
        <authorList>
            <consortium name="WormBaseParasite"/>
        </authorList>
    </citation>
    <scope>IDENTIFICATION</scope>
</reference>
<protein>
    <submittedName>
        <fullName evidence="2">Uncharacterized protein</fullName>
    </submittedName>
</protein>
<dbReference type="WBParaSite" id="PEQ_0000228201-mRNA-1">
    <property type="protein sequence ID" value="PEQ_0000228201-mRNA-1"/>
    <property type="gene ID" value="PEQ_0000228201"/>
</dbReference>
<evidence type="ECO:0000313" key="1">
    <source>
        <dbReference type="Proteomes" id="UP000887564"/>
    </source>
</evidence>
<dbReference type="AlphaFoldDB" id="A0A914RKB1"/>
<proteinExistence type="predicted"/>
<sequence>MEVPLPVDDEVKFRLHEEFTTDPRLESAPYGDPPTTQLGMILISFLNKSAKFFQDGFLLQSTIPDEKNRISVLVIYRFTLVYPLRCIAK</sequence>
<keyword evidence="1" id="KW-1185">Reference proteome</keyword>
<evidence type="ECO:0000313" key="2">
    <source>
        <dbReference type="WBParaSite" id="PEQ_0000228201-mRNA-1"/>
    </source>
</evidence>
<accession>A0A914RKB1</accession>
<name>A0A914RKB1_PAREQ</name>